<dbReference type="AlphaFoldDB" id="A0A182NMA9"/>
<dbReference type="EnsemblMetazoa" id="ADIR008794-RA">
    <property type="protein sequence ID" value="ADIR008794-PA"/>
    <property type="gene ID" value="ADIR008794"/>
</dbReference>
<accession>A0A182NMA9</accession>
<name>A0A182NMA9_9DIPT</name>
<evidence type="ECO:0000256" key="4">
    <source>
        <dbReference type="ARBA" id="ARBA00023212"/>
    </source>
</evidence>
<keyword evidence="11" id="KW-1185">Reference proteome</keyword>
<keyword evidence="2" id="KW-0963">Cytoplasm</keyword>
<dbReference type="InterPro" id="IPR009060">
    <property type="entry name" value="UBA-like_sf"/>
</dbReference>
<comment type="subcellular location">
    <subcellularLocation>
        <location evidence="1">Cytoplasm</location>
        <location evidence="1">Cytoskeleton</location>
        <location evidence="1">Cilium basal body</location>
    </subcellularLocation>
</comment>
<dbReference type="PROSITE" id="PS50030">
    <property type="entry name" value="UBA"/>
    <property type="match status" value="1"/>
</dbReference>
<evidence type="ECO:0000256" key="7">
    <source>
        <dbReference type="ARBA" id="ARBA00039272"/>
    </source>
</evidence>
<feature type="compositionally biased region" description="Polar residues" evidence="8">
    <location>
        <begin position="222"/>
        <end position="236"/>
    </location>
</feature>
<dbReference type="InterPro" id="IPR010796">
    <property type="entry name" value="C2_B9-type_dom"/>
</dbReference>
<keyword evidence="3" id="KW-0970">Cilium biogenesis/degradation</keyword>
<keyword evidence="4" id="KW-0206">Cytoskeleton</keyword>
<evidence type="ECO:0000256" key="5">
    <source>
        <dbReference type="ARBA" id="ARBA00023273"/>
    </source>
</evidence>
<dbReference type="Proteomes" id="UP000075884">
    <property type="component" value="Unassembled WGS sequence"/>
</dbReference>
<protein>
    <recommendedName>
        <fullName evidence="7">B9 domain-containing protein 2</fullName>
    </recommendedName>
</protein>
<dbReference type="Gene3D" id="1.10.8.10">
    <property type="entry name" value="DNA helicase RuvA subunit, C-terminal domain"/>
    <property type="match status" value="1"/>
</dbReference>
<dbReference type="PROSITE" id="PS51381">
    <property type="entry name" value="C2_B9"/>
    <property type="match status" value="1"/>
</dbReference>
<evidence type="ECO:0000313" key="11">
    <source>
        <dbReference type="Proteomes" id="UP000075884"/>
    </source>
</evidence>
<dbReference type="CDD" id="cd14318">
    <property type="entry name" value="UBA_Cbl_like"/>
    <property type="match status" value="1"/>
</dbReference>
<dbReference type="GO" id="GO:0060271">
    <property type="term" value="P:cilium assembly"/>
    <property type="evidence" value="ECO:0007669"/>
    <property type="project" value="TreeGrafter"/>
</dbReference>
<dbReference type="STRING" id="7168.A0A182NMA9"/>
<evidence type="ECO:0000256" key="3">
    <source>
        <dbReference type="ARBA" id="ARBA00022794"/>
    </source>
</evidence>
<reference evidence="11" key="1">
    <citation type="submission" date="2013-03" db="EMBL/GenBank/DDBJ databases">
        <title>The Genome Sequence of Anopheles dirus WRAIR2.</title>
        <authorList>
            <consortium name="The Broad Institute Genomics Platform"/>
            <person name="Neafsey D.E."/>
            <person name="Walton C."/>
            <person name="Walker B."/>
            <person name="Young S.K."/>
            <person name="Zeng Q."/>
            <person name="Gargeya S."/>
            <person name="Fitzgerald M."/>
            <person name="Haas B."/>
            <person name="Abouelleil A."/>
            <person name="Allen A.W."/>
            <person name="Alvarado L."/>
            <person name="Arachchi H.M."/>
            <person name="Berlin A.M."/>
            <person name="Chapman S.B."/>
            <person name="Gainer-Dewar J."/>
            <person name="Goldberg J."/>
            <person name="Griggs A."/>
            <person name="Gujja S."/>
            <person name="Hansen M."/>
            <person name="Howarth C."/>
            <person name="Imamovic A."/>
            <person name="Ireland A."/>
            <person name="Larimer J."/>
            <person name="McCowan C."/>
            <person name="Murphy C."/>
            <person name="Pearson M."/>
            <person name="Poon T.W."/>
            <person name="Priest M."/>
            <person name="Roberts A."/>
            <person name="Saif S."/>
            <person name="Shea T."/>
            <person name="Sisk P."/>
            <person name="Sykes S."/>
            <person name="Wortman J."/>
            <person name="Nusbaum C."/>
            <person name="Birren B."/>
        </authorList>
    </citation>
    <scope>NUCLEOTIDE SEQUENCE [LARGE SCALE GENOMIC DNA]</scope>
    <source>
        <strain evidence="11">WRAIR2</strain>
    </source>
</reference>
<evidence type="ECO:0000313" key="10">
    <source>
        <dbReference type="EnsemblMetazoa" id="ADIR008794-PA"/>
    </source>
</evidence>
<evidence type="ECO:0000256" key="6">
    <source>
        <dbReference type="ARBA" id="ARBA00038411"/>
    </source>
</evidence>
<feature type="region of interest" description="Disordered" evidence="8">
    <location>
        <begin position="164"/>
        <end position="236"/>
    </location>
</feature>
<evidence type="ECO:0000256" key="2">
    <source>
        <dbReference type="ARBA" id="ARBA00022490"/>
    </source>
</evidence>
<feature type="compositionally biased region" description="Low complexity" evidence="8">
    <location>
        <begin position="205"/>
        <end position="215"/>
    </location>
</feature>
<evidence type="ECO:0000256" key="1">
    <source>
        <dbReference type="ARBA" id="ARBA00004120"/>
    </source>
</evidence>
<dbReference type="Pfam" id="PF07162">
    <property type="entry name" value="B9-C2"/>
    <property type="match status" value="1"/>
</dbReference>
<feature type="compositionally biased region" description="Polar residues" evidence="8">
    <location>
        <begin position="317"/>
        <end position="342"/>
    </location>
</feature>
<feature type="region of interest" description="Disordered" evidence="8">
    <location>
        <begin position="1"/>
        <end position="39"/>
    </location>
</feature>
<dbReference type="PANTHER" id="PTHR12968">
    <property type="entry name" value="B9 DOMAIN-CONTAINING"/>
    <property type="match status" value="1"/>
</dbReference>
<dbReference type="InterPro" id="IPR015940">
    <property type="entry name" value="UBA"/>
</dbReference>
<keyword evidence="5" id="KW-0966">Cell projection</keyword>
<dbReference type="VEuPathDB" id="VectorBase:ADIR008794"/>
<feature type="compositionally biased region" description="Low complexity" evidence="8">
    <location>
        <begin position="164"/>
        <end position="189"/>
    </location>
</feature>
<evidence type="ECO:0000259" key="9">
    <source>
        <dbReference type="PROSITE" id="PS50030"/>
    </source>
</evidence>
<comment type="similarity">
    <text evidence="6">Belongs to the B9D family.</text>
</comment>
<feature type="compositionally biased region" description="Polar residues" evidence="8">
    <location>
        <begin position="11"/>
        <end position="30"/>
    </location>
</feature>
<organism evidence="10 11">
    <name type="scientific">Anopheles dirus</name>
    <dbReference type="NCBI Taxonomy" id="7168"/>
    <lineage>
        <taxon>Eukaryota</taxon>
        <taxon>Metazoa</taxon>
        <taxon>Ecdysozoa</taxon>
        <taxon>Arthropoda</taxon>
        <taxon>Hexapoda</taxon>
        <taxon>Insecta</taxon>
        <taxon>Pterygota</taxon>
        <taxon>Neoptera</taxon>
        <taxon>Endopterygota</taxon>
        <taxon>Diptera</taxon>
        <taxon>Nematocera</taxon>
        <taxon>Culicoidea</taxon>
        <taxon>Culicidae</taxon>
        <taxon>Anophelinae</taxon>
        <taxon>Anopheles</taxon>
    </lineage>
</organism>
<dbReference type="PANTHER" id="PTHR12968:SF2">
    <property type="entry name" value="B9 DOMAIN-CONTAINING PROTEIN 2"/>
    <property type="match status" value="1"/>
</dbReference>
<feature type="domain" description="UBA" evidence="9">
    <location>
        <begin position="354"/>
        <end position="394"/>
    </location>
</feature>
<dbReference type="GO" id="GO:0036038">
    <property type="term" value="C:MKS complex"/>
    <property type="evidence" value="ECO:0007669"/>
    <property type="project" value="TreeGrafter"/>
</dbReference>
<sequence length="585" mass="62536">MGNLVNHTAGGLQQSRSSENLTSLASSQQHPVPPPVPKHQNIVVSTQQEHHTTTCPCSSSQQQQPHAAIIDPFAAGDAGVTASDKVIVGPAETIVGIIDTRPPEARHPIILKVDEKSDQSLILTAALTPNNVYQFKPTSASVSSSNLNGLITVQTVVSAGEQQQQAVSSSGSSAESTSSTTSAAQYKPAPAQPQPTPQRQPQPQPRTQFTQPATTVQPAAVMSSSVSNNHQRHQSLPANSAAVGAKILPHPPSKSITSSQLAASAAGRSSATSTTGHPLLYENVNLASSVGPLLKDCPSNRHAGGVMVVAGSAGSSNNNHLASSSGADGRSGQQHPTLSSALNNNNNPNVPYENINLEYIARLMQEGYSKENVITALGISRNNIEMACDILHEFVSKSGGALLEDEHLMAELHIIGELRTAVDFDEPNLFCRWSVQFGSSWKAIEGHTEGQSCCSTSRIEHRSDFCTPIDLHLATRGLQGWPKLHVEVYAVNALQHYWPVGYGFAFVPVRPGHHRVRIATWKVSSARIADTVHEKFHTGGFSLAKSDIAFSGIERYKLLTKTAGTVELELMLIFKNFAEYGVELR</sequence>
<feature type="compositionally biased region" description="Pro residues" evidence="8">
    <location>
        <begin position="190"/>
        <end position="204"/>
    </location>
</feature>
<proteinExistence type="inferred from homology"/>
<evidence type="ECO:0000256" key="8">
    <source>
        <dbReference type="SAM" id="MobiDB-lite"/>
    </source>
</evidence>
<feature type="region of interest" description="Disordered" evidence="8">
    <location>
        <begin position="315"/>
        <end position="347"/>
    </location>
</feature>
<reference evidence="10" key="2">
    <citation type="submission" date="2020-05" db="UniProtKB">
        <authorList>
            <consortium name="EnsemblMetazoa"/>
        </authorList>
    </citation>
    <scope>IDENTIFICATION</scope>
    <source>
        <strain evidence="10">WRAIR2</strain>
    </source>
</reference>
<dbReference type="SUPFAM" id="SSF46934">
    <property type="entry name" value="UBA-like"/>
    <property type="match status" value="1"/>
</dbReference>